<feature type="transmembrane region" description="Helical" evidence="6">
    <location>
        <begin position="137"/>
        <end position="157"/>
    </location>
</feature>
<dbReference type="GO" id="GO:0022857">
    <property type="term" value="F:transmembrane transporter activity"/>
    <property type="evidence" value="ECO:0007669"/>
    <property type="project" value="InterPro"/>
</dbReference>
<accession>A0A1E5G398</accession>
<organism evidence="8 9">
    <name type="scientific">Desulfuribacillus alkaliarsenatis</name>
    <dbReference type="NCBI Taxonomy" id="766136"/>
    <lineage>
        <taxon>Bacteria</taxon>
        <taxon>Bacillati</taxon>
        <taxon>Bacillota</taxon>
        <taxon>Desulfuribacillia</taxon>
        <taxon>Desulfuribacillales</taxon>
        <taxon>Desulfuribacillaceae</taxon>
        <taxon>Desulfuribacillus</taxon>
    </lineage>
</organism>
<dbReference type="PANTHER" id="PTHR23531:SF1">
    <property type="entry name" value="QUINOLENE RESISTANCE PROTEIN NORA"/>
    <property type="match status" value="1"/>
</dbReference>
<feature type="transmembrane region" description="Helical" evidence="6">
    <location>
        <begin position="222"/>
        <end position="246"/>
    </location>
</feature>
<protein>
    <recommendedName>
        <fullName evidence="7">Major facilitator superfamily (MFS) profile domain-containing protein</fullName>
    </recommendedName>
</protein>
<evidence type="ECO:0000256" key="2">
    <source>
        <dbReference type="ARBA" id="ARBA00022448"/>
    </source>
</evidence>
<gene>
    <name evidence="8" type="ORF">BHF68_04900</name>
</gene>
<feature type="transmembrane region" description="Helical" evidence="6">
    <location>
        <begin position="309"/>
        <end position="333"/>
    </location>
</feature>
<feature type="transmembrane region" description="Helical" evidence="6">
    <location>
        <begin position="105"/>
        <end position="125"/>
    </location>
</feature>
<evidence type="ECO:0000256" key="6">
    <source>
        <dbReference type="SAM" id="Phobius"/>
    </source>
</evidence>
<dbReference type="PROSITE" id="PS50850">
    <property type="entry name" value="MFS"/>
    <property type="match status" value="1"/>
</dbReference>
<comment type="subcellular location">
    <subcellularLocation>
        <location evidence="1">Cell membrane</location>
        <topology evidence="1">Multi-pass membrane protein</topology>
    </subcellularLocation>
</comment>
<evidence type="ECO:0000313" key="9">
    <source>
        <dbReference type="Proteomes" id="UP000094296"/>
    </source>
</evidence>
<feature type="transmembrane region" description="Helical" evidence="6">
    <location>
        <begin position="75"/>
        <end position="93"/>
    </location>
</feature>
<feature type="transmembrane region" description="Helical" evidence="6">
    <location>
        <begin position="252"/>
        <end position="272"/>
    </location>
</feature>
<evidence type="ECO:0000256" key="3">
    <source>
        <dbReference type="ARBA" id="ARBA00022692"/>
    </source>
</evidence>
<comment type="caution">
    <text evidence="8">The sequence shown here is derived from an EMBL/GenBank/DDBJ whole genome shotgun (WGS) entry which is preliminary data.</text>
</comment>
<feature type="transmembrane region" description="Helical" evidence="6">
    <location>
        <begin position="284"/>
        <end position="303"/>
    </location>
</feature>
<feature type="transmembrane region" description="Helical" evidence="6">
    <location>
        <begin position="44"/>
        <end position="63"/>
    </location>
</feature>
<keyword evidence="2" id="KW-0813">Transport</keyword>
<dbReference type="RefSeq" id="WP_069642945.1">
    <property type="nucleotide sequence ID" value="NZ_MIJE01000011.1"/>
</dbReference>
<dbReference type="EMBL" id="MIJE01000011">
    <property type="protein sequence ID" value="OEF97547.1"/>
    <property type="molecule type" value="Genomic_DNA"/>
</dbReference>
<feature type="domain" description="Major facilitator superfamily (MFS) profile" evidence="7">
    <location>
        <begin position="10"/>
        <end position="395"/>
    </location>
</feature>
<name>A0A1E5G398_9FIRM</name>
<keyword evidence="3 6" id="KW-0812">Transmembrane</keyword>
<dbReference type="InterPro" id="IPR011701">
    <property type="entry name" value="MFS"/>
</dbReference>
<keyword evidence="5 6" id="KW-0472">Membrane</keyword>
<dbReference type="Gene3D" id="1.20.1250.20">
    <property type="entry name" value="MFS general substrate transporter like domains"/>
    <property type="match status" value="1"/>
</dbReference>
<feature type="transmembrane region" description="Helical" evidence="6">
    <location>
        <begin position="376"/>
        <end position="393"/>
    </location>
</feature>
<dbReference type="GO" id="GO:0005886">
    <property type="term" value="C:plasma membrane"/>
    <property type="evidence" value="ECO:0007669"/>
    <property type="project" value="UniProtKB-SubCell"/>
</dbReference>
<dbReference type="PANTHER" id="PTHR23531">
    <property type="entry name" value="QUINOLENE RESISTANCE PROTEIN NORA"/>
    <property type="match status" value="1"/>
</dbReference>
<keyword evidence="4 6" id="KW-1133">Transmembrane helix</keyword>
<feature type="transmembrane region" description="Helical" evidence="6">
    <location>
        <begin position="163"/>
        <end position="183"/>
    </location>
</feature>
<sequence length="399" mass="43589">MSYTAGHKLNFSLFLIATFCTMINFSASVIILPLYVLELGGTEFLSGLQSTIYFLAAVLFRLYLGPLADTHGRKLPLIIGVFAFAAAPLFFLYSYDFYTLTAARVFQAIGLAAFFSAGSSYTADIAPKNRIGTYMGFYRSAHAMSLLVGPAKAYYIINHWGYDVWFLISMLIGVIGLIFISLIRSTRLPSTNAQETNDFSAYENNTSSLSLMKEVVNNSKVFPVYLGIAISAAGYGSLVTFAVIYITQVSDIVNPGIYFTYFAIASLFANLTVGRISDYIGRSLVAWLCVFSFGISMFMLYLLPYHQLFMLLSSTLAGVGFSGGLLVLIAWLIDTVANNLRATALSIQESTIDMSIALGAFVFGGIATLYSLSISLVVFSLLLIIIPIFMLSGQRLTTN</sequence>
<evidence type="ECO:0000256" key="5">
    <source>
        <dbReference type="ARBA" id="ARBA00023136"/>
    </source>
</evidence>
<evidence type="ECO:0000256" key="1">
    <source>
        <dbReference type="ARBA" id="ARBA00004651"/>
    </source>
</evidence>
<dbReference type="SUPFAM" id="SSF103473">
    <property type="entry name" value="MFS general substrate transporter"/>
    <property type="match status" value="1"/>
</dbReference>
<keyword evidence="9" id="KW-1185">Reference proteome</keyword>
<dbReference type="STRING" id="766136.BHF68_04900"/>
<evidence type="ECO:0000313" key="8">
    <source>
        <dbReference type="EMBL" id="OEF97547.1"/>
    </source>
</evidence>
<evidence type="ECO:0000259" key="7">
    <source>
        <dbReference type="PROSITE" id="PS50850"/>
    </source>
</evidence>
<feature type="transmembrane region" description="Helical" evidence="6">
    <location>
        <begin position="12"/>
        <end position="32"/>
    </location>
</feature>
<dbReference type="InterPro" id="IPR052714">
    <property type="entry name" value="MFS_Exporter"/>
</dbReference>
<reference evidence="8 9" key="1">
    <citation type="submission" date="2016-09" db="EMBL/GenBank/DDBJ databases">
        <title>Draft genome sequence for the type strain of Desulfuribacillus alkaliarsenatis AHT28, an obligately anaerobic, sulfidogenic bacterium isolated from Russian soda lake sediments.</title>
        <authorList>
            <person name="Abin C.A."/>
            <person name="Hollibaugh J.T."/>
        </authorList>
    </citation>
    <scope>NUCLEOTIDE SEQUENCE [LARGE SCALE GENOMIC DNA]</scope>
    <source>
        <strain evidence="8 9">AHT28</strain>
    </source>
</reference>
<dbReference type="InterPro" id="IPR036259">
    <property type="entry name" value="MFS_trans_sf"/>
</dbReference>
<dbReference type="Proteomes" id="UP000094296">
    <property type="component" value="Unassembled WGS sequence"/>
</dbReference>
<dbReference type="AlphaFoldDB" id="A0A1E5G398"/>
<proteinExistence type="predicted"/>
<dbReference type="Pfam" id="PF07690">
    <property type="entry name" value="MFS_1"/>
    <property type="match status" value="1"/>
</dbReference>
<evidence type="ECO:0000256" key="4">
    <source>
        <dbReference type="ARBA" id="ARBA00022989"/>
    </source>
</evidence>
<dbReference type="OrthoDB" id="9814001at2"/>
<dbReference type="InterPro" id="IPR020846">
    <property type="entry name" value="MFS_dom"/>
</dbReference>